<reference evidence="6 7" key="1">
    <citation type="submission" date="2022-11" db="EMBL/GenBank/DDBJ databases">
        <title>Minimal conservation of predation-associated metabolite biosynthetic gene clusters underscores biosynthetic potential of Myxococcota including descriptions for ten novel species: Archangium lansinium sp. nov., Myxococcus landrumus sp. nov., Nannocystis bai.</title>
        <authorList>
            <person name="Ahearne A."/>
            <person name="Stevens C."/>
            <person name="Dowd S."/>
        </authorList>
    </citation>
    <scope>NUCLEOTIDE SEQUENCE [LARGE SCALE GENOMIC DNA]</scope>
    <source>
        <strain evidence="6 7">NCELM</strain>
    </source>
</reference>
<dbReference type="Pfam" id="PF12796">
    <property type="entry name" value="Ank_2"/>
    <property type="match status" value="1"/>
</dbReference>
<dbReference type="PROSITE" id="PS50088">
    <property type="entry name" value="ANK_REPEAT"/>
    <property type="match status" value="2"/>
</dbReference>
<comment type="caution">
    <text evidence="6">The sequence shown here is derived from an EMBL/GenBank/DDBJ whole genome shotgun (WGS) entry which is preliminary data.</text>
</comment>
<gene>
    <name evidence="6" type="ORF">POL58_31800</name>
</gene>
<sequence>MPGPLTQTHKLFLAAYHHNWDDGTRALLRILDDPACDRATALLIYWLTKPGFYQQFSSPEEVPDFARRDHALLLTIEARFAADRYPDVIAFDPTTHAATADAIPAERGSIPNAMFRPSQGDVSADELLGHKVGERAILEACSAGRLDEVIAWVKTGPDINAKIDGDLPLACAARAGHVEVVRCLLDAGADPKKRVGGAGLNTLHWASVSRRVDVIHLLLERGMNIDIKGQWGRTALHGAAFCDPAYWLSAGMEEHTRFLLALGADPGITDCDGKTPLALAELIGNESAAQLLRAVTTPDKPAPKASKAPSATRAATAAGKTPKRPATTGAKRAPKRSKSRGT</sequence>
<evidence type="ECO:0000256" key="3">
    <source>
        <dbReference type="PROSITE-ProRule" id="PRU00023"/>
    </source>
</evidence>
<evidence type="ECO:0000259" key="5">
    <source>
        <dbReference type="Pfam" id="PF14096"/>
    </source>
</evidence>
<evidence type="ECO:0000256" key="1">
    <source>
        <dbReference type="ARBA" id="ARBA00022737"/>
    </source>
</evidence>
<dbReference type="RefSeq" id="WP_272004003.1">
    <property type="nucleotide sequence ID" value="NZ_JAQNDN010000019.1"/>
</dbReference>
<dbReference type="SMART" id="SM00248">
    <property type="entry name" value="ANK"/>
    <property type="match status" value="5"/>
</dbReference>
<feature type="region of interest" description="Disordered" evidence="4">
    <location>
        <begin position="296"/>
        <end position="342"/>
    </location>
</feature>
<feature type="domain" description="DUF4274" evidence="5">
    <location>
        <begin position="10"/>
        <end position="81"/>
    </location>
</feature>
<keyword evidence="2 3" id="KW-0040">ANK repeat</keyword>
<dbReference type="EMBL" id="JAQNDN010000019">
    <property type="protein sequence ID" value="MDC0672376.1"/>
    <property type="molecule type" value="Genomic_DNA"/>
</dbReference>
<evidence type="ECO:0000313" key="6">
    <source>
        <dbReference type="EMBL" id="MDC0672376.1"/>
    </source>
</evidence>
<keyword evidence="1" id="KW-0677">Repeat</keyword>
<protein>
    <submittedName>
        <fullName evidence="6">DUF4274 domain-containing protein</fullName>
    </submittedName>
</protein>
<feature type="compositionally biased region" description="Basic residues" evidence="4">
    <location>
        <begin position="332"/>
        <end position="342"/>
    </location>
</feature>
<dbReference type="Proteomes" id="UP001217838">
    <property type="component" value="Unassembled WGS sequence"/>
</dbReference>
<dbReference type="InterPro" id="IPR025369">
    <property type="entry name" value="DUF4274"/>
</dbReference>
<evidence type="ECO:0000256" key="4">
    <source>
        <dbReference type="SAM" id="MobiDB-lite"/>
    </source>
</evidence>
<feature type="repeat" description="ANK" evidence="3">
    <location>
        <begin position="164"/>
        <end position="190"/>
    </location>
</feature>
<dbReference type="Pfam" id="PF14096">
    <property type="entry name" value="DUF4274"/>
    <property type="match status" value="1"/>
</dbReference>
<name>A0ABT5BE13_9BACT</name>
<evidence type="ECO:0000256" key="2">
    <source>
        <dbReference type="ARBA" id="ARBA00023043"/>
    </source>
</evidence>
<proteinExistence type="predicted"/>
<dbReference type="InterPro" id="IPR002110">
    <property type="entry name" value="Ankyrin_rpt"/>
</dbReference>
<dbReference type="InterPro" id="IPR036770">
    <property type="entry name" value="Ankyrin_rpt-contain_sf"/>
</dbReference>
<dbReference type="Pfam" id="PF13637">
    <property type="entry name" value="Ank_4"/>
    <property type="match status" value="1"/>
</dbReference>
<dbReference type="Gene3D" id="1.25.40.20">
    <property type="entry name" value="Ankyrin repeat-containing domain"/>
    <property type="match status" value="1"/>
</dbReference>
<feature type="repeat" description="ANK" evidence="3">
    <location>
        <begin position="198"/>
        <end position="230"/>
    </location>
</feature>
<dbReference type="SUPFAM" id="SSF48403">
    <property type="entry name" value="Ankyrin repeat"/>
    <property type="match status" value="1"/>
</dbReference>
<organism evidence="6 7">
    <name type="scientific">Nannocystis radixulma</name>
    <dbReference type="NCBI Taxonomy" id="2995305"/>
    <lineage>
        <taxon>Bacteria</taxon>
        <taxon>Pseudomonadati</taxon>
        <taxon>Myxococcota</taxon>
        <taxon>Polyangia</taxon>
        <taxon>Nannocystales</taxon>
        <taxon>Nannocystaceae</taxon>
        <taxon>Nannocystis</taxon>
    </lineage>
</organism>
<dbReference type="PROSITE" id="PS50297">
    <property type="entry name" value="ANK_REP_REGION"/>
    <property type="match status" value="2"/>
</dbReference>
<dbReference type="PANTHER" id="PTHR24126:SF14">
    <property type="entry name" value="ANK_REP_REGION DOMAIN-CONTAINING PROTEIN"/>
    <property type="match status" value="1"/>
</dbReference>
<keyword evidence="7" id="KW-1185">Reference proteome</keyword>
<accession>A0ABT5BE13</accession>
<dbReference type="PANTHER" id="PTHR24126">
    <property type="entry name" value="ANKYRIN REPEAT, PH AND SEC7 DOMAIN CONTAINING PROTEIN SECG-RELATED"/>
    <property type="match status" value="1"/>
</dbReference>
<evidence type="ECO:0000313" key="7">
    <source>
        <dbReference type="Proteomes" id="UP001217838"/>
    </source>
</evidence>
<feature type="compositionally biased region" description="Low complexity" evidence="4">
    <location>
        <begin position="296"/>
        <end position="328"/>
    </location>
</feature>